<gene>
    <name evidence="2" type="ORF">C3B54_111226</name>
</gene>
<dbReference type="KEGG" id="psai:C3B54_111226"/>
<dbReference type="Pfam" id="PF08240">
    <property type="entry name" value="ADH_N"/>
    <property type="match status" value="1"/>
</dbReference>
<dbReference type="InterPro" id="IPR013149">
    <property type="entry name" value="ADH-like_C"/>
</dbReference>
<keyword evidence="3" id="KW-1185">Reference proteome</keyword>
<proteinExistence type="predicted"/>
<dbReference type="InterPro" id="IPR013154">
    <property type="entry name" value="ADH-like_N"/>
</dbReference>
<protein>
    <submittedName>
        <fullName evidence="2">Zn-dependent oxidoreductase</fullName>
    </submittedName>
</protein>
<dbReference type="Gene3D" id="3.40.50.720">
    <property type="entry name" value="NAD(P)-binding Rossmann-like Domain"/>
    <property type="match status" value="1"/>
</dbReference>
<sequence>MRVAQYDRYGPPDVITLVHEPDPGDPGPDEVSVRVIAAGLNPADSKMRRGHTPIVDLPARIGREFSGIAIAVGENVTHVEVGQEVLGTGQGVMADIIVSPADLVMAKPDGITFDHAAVLPVAAQTAWAAVESQRVQPGDVVAVSAAAGGVGVVMCQLLRDLGAVVIGTASPRNHVFVEGMGAIPVDYHGDLVATLEEFTPKGLHHVFDNSGHEMIEAALQLGVPRQNINSISGDGPKFGVPTVGRVGLNRDIINALGAKIADGSLIIPIRTQPFDELKKAYIDLEEVGVLGKVVVRMDNTPEEDMPDLPPA</sequence>
<dbReference type="InterPro" id="IPR036291">
    <property type="entry name" value="NAD(P)-bd_dom_sf"/>
</dbReference>
<dbReference type="SMART" id="SM00829">
    <property type="entry name" value="PKS_ER"/>
    <property type="match status" value="1"/>
</dbReference>
<dbReference type="InterPro" id="IPR020843">
    <property type="entry name" value="ER"/>
</dbReference>
<evidence type="ECO:0000259" key="1">
    <source>
        <dbReference type="SMART" id="SM00829"/>
    </source>
</evidence>
<dbReference type="CDD" id="cd05289">
    <property type="entry name" value="MDR_like_2"/>
    <property type="match status" value="1"/>
</dbReference>
<dbReference type="EMBL" id="CP026923">
    <property type="protein sequence ID" value="AVG24177.1"/>
    <property type="molecule type" value="Genomic_DNA"/>
</dbReference>
<dbReference type="SUPFAM" id="SSF50129">
    <property type="entry name" value="GroES-like"/>
    <property type="match status" value="1"/>
</dbReference>
<dbReference type="PANTHER" id="PTHR43677">
    <property type="entry name" value="SHORT-CHAIN DEHYDROGENASE/REDUCTASE"/>
    <property type="match status" value="1"/>
</dbReference>
<evidence type="ECO:0000313" key="2">
    <source>
        <dbReference type="EMBL" id="AVG24177.1"/>
    </source>
</evidence>
<organism evidence="2 3">
    <name type="scientific">Pontimonas salivibrio</name>
    <dbReference type="NCBI Taxonomy" id="1159327"/>
    <lineage>
        <taxon>Bacteria</taxon>
        <taxon>Bacillati</taxon>
        <taxon>Actinomycetota</taxon>
        <taxon>Actinomycetes</taxon>
        <taxon>Micrococcales</taxon>
        <taxon>Microbacteriaceae</taxon>
        <taxon>Pontimonas</taxon>
    </lineage>
</organism>
<dbReference type="InterPro" id="IPR051397">
    <property type="entry name" value="Zn-ADH-like_protein"/>
</dbReference>
<dbReference type="GO" id="GO:0016491">
    <property type="term" value="F:oxidoreductase activity"/>
    <property type="evidence" value="ECO:0007669"/>
    <property type="project" value="InterPro"/>
</dbReference>
<feature type="domain" description="Enoyl reductase (ER)" evidence="1">
    <location>
        <begin position="10"/>
        <end position="295"/>
    </location>
</feature>
<dbReference type="InterPro" id="IPR011032">
    <property type="entry name" value="GroES-like_sf"/>
</dbReference>
<accession>A0A2L2BRC0</accession>
<name>A0A2L2BRC0_9MICO</name>
<dbReference type="Proteomes" id="UP000243077">
    <property type="component" value="Chromosome"/>
</dbReference>
<dbReference type="SUPFAM" id="SSF51735">
    <property type="entry name" value="NAD(P)-binding Rossmann-fold domains"/>
    <property type="match status" value="1"/>
</dbReference>
<dbReference type="AlphaFoldDB" id="A0A2L2BRC0"/>
<evidence type="ECO:0000313" key="3">
    <source>
        <dbReference type="Proteomes" id="UP000243077"/>
    </source>
</evidence>
<dbReference type="Gene3D" id="3.90.180.10">
    <property type="entry name" value="Medium-chain alcohol dehydrogenases, catalytic domain"/>
    <property type="match status" value="1"/>
</dbReference>
<reference evidence="2 3" key="1">
    <citation type="submission" date="2018-02" db="EMBL/GenBank/DDBJ databases">
        <title>Complete genome of the streamlined marine actinobacterium Pontimonas salivibrio CL-TW6 adapted to coastal planktonic lifestype.</title>
        <authorList>
            <person name="Cho B.C."/>
            <person name="Hardies S.C."/>
            <person name="Jang G.I."/>
            <person name="Hwang C.Y."/>
        </authorList>
    </citation>
    <scope>NUCLEOTIDE SEQUENCE [LARGE SCALE GENOMIC DNA]</scope>
    <source>
        <strain evidence="2 3">CL-TW6</strain>
    </source>
</reference>
<dbReference type="Pfam" id="PF00107">
    <property type="entry name" value="ADH_zinc_N"/>
    <property type="match status" value="1"/>
</dbReference>
<dbReference type="PANTHER" id="PTHR43677:SF4">
    <property type="entry name" value="QUINONE OXIDOREDUCTASE-LIKE PROTEIN 2"/>
    <property type="match status" value="1"/>
</dbReference>